<dbReference type="GO" id="GO:0097176">
    <property type="term" value="P:epoxide metabolic process"/>
    <property type="evidence" value="ECO:0007669"/>
    <property type="project" value="TreeGrafter"/>
</dbReference>
<dbReference type="InterPro" id="IPR016292">
    <property type="entry name" value="Epoxide_hydrolase"/>
</dbReference>
<dbReference type="PANTHER" id="PTHR21661:SF35">
    <property type="entry name" value="EPOXIDE HYDROLASE"/>
    <property type="match status" value="1"/>
</dbReference>
<dbReference type="AlphaFoldDB" id="A0AAU7Q542"/>
<evidence type="ECO:0000259" key="4">
    <source>
        <dbReference type="Pfam" id="PF06441"/>
    </source>
</evidence>
<dbReference type="InterPro" id="IPR029058">
    <property type="entry name" value="AB_hydrolase_fold"/>
</dbReference>
<accession>A0AAU7Q542</accession>
<dbReference type="Pfam" id="PF06441">
    <property type="entry name" value="EHN"/>
    <property type="match status" value="1"/>
</dbReference>
<dbReference type="Gene3D" id="3.40.50.1820">
    <property type="entry name" value="alpha/beta hydrolase"/>
    <property type="match status" value="1"/>
</dbReference>
<evidence type="ECO:0000256" key="2">
    <source>
        <dbReference type="ARBA" id="ARBA00022797"/>
    </source>
</evidence>
<protein>
    <submittedName>
        <fullName evidence="5">Epoxide hydrolase family protein</fullName>
    </submittedName>
</protein>
<dbReference type="InterPro" id="IPR000639">
    <property type="entry name" value="Epox_hydrolase-like"/>
</dbReference>
<dbReference type="PANTHER" id="PTHR21661">
    <property type="entry name" value="EPOXIDE HYDROLASE 1-RELATED"/>
    <property type="match status" value="1"/>
</dbReference>
<organism evidence="5">
    <name type="scientific">Acerihabitans sp. KWT182</name>
    <dbReference type="NCBI Taxonomy" id="3157919"/>
    <lineage>
        <taxon>Bacteria</taxon>
        <taxon>Pseudomonadati</taxon>
        <taxon>Pseudomonadota</taxon>
        <taxon>Gammaproteobacteria</taxon>
        <taxon>Enterobacterales</taxon>
        <taxon>Pectobacteriaceae</taxon>
        <taxon>Acerihabitans</taxon>
    </lineage>
</organism>
<dbReference type="SUPFAM" id="SSF53474">
    <property type="entry name" value="alpha/beta-Hydrolases"/>
    <property type="match status" value="1"/>
</dbReference>
<evidence type="ECO:0000313" key="5">
    <source>
        <dbReference type="EMBL" id="XBS68113.1"/>
    </source>
</evidence>
<dbReference type="PIRSF" id="PIRSF001112">
    <property type="entry name" value="Epoxide_hydrolase"/>
    <property type="match status" value="1"/>
</dbReference>
<dbReference type="GO" id="GO:0004301">
    <property type="term" value="F:epoxide hydrolase activity"/>
    <property type="evidence" value="ECO:0007669"/>
    <property type="project" value="TreeGrafter"/>
</dbReference>
<evidence type="ECO:0000256" key="3">
    <source>
        <dbReference type="ARBA" id="ARBA00022801"/>
    </source>
</evidence>
<keyword evidence="3 5" id="KW-0378">Hydrolase</keyword>
<sequence>MALEPVDIHFPQSQLDDLQRRLENIRWPARPDGYGWTRGTEHAALRDIVHYWKTDFSWRQQEKSLNQFAHYRSQIAGNDIHFIHETGKGPAPLPLILTHGWPDSFTRYQKVIPMLADPARYGGDPQDAFHVVVPSVPGFGLSRGQPTAGINNAAVARLWHSLMTDVLGYNTFGAGGGDIGSGVTRCLAMAYPEALMGIHLTDIGIIRPLLMAAPDGLTAEEAQYAAAVREWIQNEGAYMSLQATKPQTLFWALNDSPVGLASWILEKFMAWGDCQGRLVNGFSYDELLTNITLYWLTGTAGSAANIYYENMHGLPPVDTGNVPVGMAQFAADILPPAQTLGRKTPEYHPLG</sequence>
<dbReference type="PRINTS" id="PR00412">
    <property type="entry name" value="EPOXHYDRLASE"/>
</dbReference>
<dbReference type="InterPro" id="IPR010497">
    <property type="entry name" value="Epoxide_hydro_N"/>
</dbReference>
<dbReference type="EMBL" id="CP157947">
    <property type="protein sequence ID" value="XBS68113.1"/>
    <property type="molecule type" value="Genomic_DNA"/>
</dbReference>
<name>A0AAU7Q542_9GAMM</name>
<evidence type="ECO:0000256" key="1">
    <source>
        <dbReference type="ARBA" id="ARBA00010088"/>
    </source>
</evidence>
<keyword evidence="2" id="KW-0058">Aromatic hydrocarbons catabolism</keyword>
<comment type="similarity">
    <text evidence="1">Belongs to the peptidase S33 family.</text>
</comment>
<proteinExistence type="inferred from homology"/>
<feature type="domain" description="Epoxide hydrolase N-terminal" evidence="4">
    <location>
        <begin position="4"/>
        <end position="107"/>
    </location>
</feature>
<gene>
    <name evidence="5" type="ORF">ABK905_14755</name>
</gene>
<reference evidence="5" key="1">
    <citation type="submission" date="2024-06" db="EMBL/GenBank/DDBJ databases">
        <authorList>
            <person name="Coelho C."/>
            <person name="Bento M."/>
            <person name="Garcia E."/>
            <person name="Camelo A."/>
            <person name="Brandao I."/>
            <person name="Espirito Santo C."/>
            <person name="Trovao J."/>
            <person name="Verissimo A."/>
            <person name="Costa J."/>
            <person name="Tiago I."/>
        </authorList>
    </citation>
    <scope>NUCLEOTIDE SEQUENCE</scope>
    <source>
        <strain evidence="5">KWT182</strain>
    </source>
</reference>